<feature type="domain" description="Cadherin" evidence="15">
    <location>
        <begin position="1060"/>
        <end position="1173"/>
    </location>
</feature>
<evidence type="ECO:0000256" key="8">
    <source>
        <dbReference type="ARBA" id="ARBA00023136"/>
    </source>
</evidence>
<feature type="compositionally biased region" description="Low complexity" evidence="13">
    <location>
        <begin position="2423"/>
        <end position="2438"/>
    </location>
</feature>
<feature type="transmembrane region" description="Helical" evidence="14">
    <location>
        <begin position="2238"/>
        <end position="2259"/>
    </location>
</feature>
<dbReference type="PRINTS" id="PR00205">
    <property type="entry name" value="CADHERIN"/>
</dbReference>
<evidence type="ECO:0000313" key="16">
    <source>
        <dbReference type="EMBL" id="KAF7638659.1"/>
    </source>
</evidence>
<feature type="domain" description="Cadherin" evidence="15">
    <location>
        <begin position="861"/>
        <end position="943"/>
    </location>
</feature>
<evidence type="ECO:0000256" key="13">
    <source>
        <dbReference type="SAM" id="MobiDB-lite"/>
    </source>
</evidence>
<keyword evidence="9" id="KW-1015">Disulfide bond</keyword>
<organism evidence="16 17">
    <name type="scientific">Meloidogyne graminicola</name>
    <dbReference type="NCBI Taxonomy" id="189291"/>
    <lineage>
        <taxon>Eukaryota</taxon>
        <taxon>Metazoa</taxon>
        <taxon>Ecdysozoa</taxon>
        <taxon>Nematoda</taxon>
        <taxon>Chromadorea</taxon>
        <taxon>Rhabditida</taxon>
        <taxon>Tylenchina</taxon>
        <taxon>Tylenchomorpha</taxon>
        <taxon>Tylenchoidea</taxon>
        <taxon>Meloidogynidae</taxon>
        <taxon>Meloidogyninae</taxon>
        <taxon>Meloidogyne</taxon>
    </lineage>
</organism>
<evidence type="ECO:0000256" key="4">
    <source>
        <dbReference type="ARBA" id="ARBA00022729"/>
    </source>
</evidence>
<feature type="region of interest" description="Disordered" evidence="13">
    <location>
        <begin position="2335"/>
        <end position="2364"/>
    </location>
</feature>
<feature type="domain" description="Cadherin" evidence="15">
    <location>
        <begin position="1505"/>
        <end position="1566"/>
    </location>
</feature>
<dbReference type="InterPro" id="IPR050174">
    <property type="entry name" value="Protocadherin/Cadherin-CA"/>
</dbReference>
<dbReference type="OrthoDB" id="5855789at2759"/>
<feature type="domain" description="Cadherin" evidence="15">
    <location>
        <begin position="1698"/>
        <end position="1812"/>
    </location>
</feature>
<dbReference type="CDD" id="cd11304">
    <property type="entry name" value="Cadherin_repeat"/>
    <property type="match status" value="9"/>
</dbReference>
<keyword evidence="17" id="KW-1185">Reference proteome</keyword>
<accession>A0A8S9ZZY7</accession>
<keyword evidence="3 14" id="KW-0812">Transmembrane</keyword>
<evidence type="ECO:0000256" key="6">
    <source>
        <dbReference type="ARBA" id="ARBA00022837"/>
    </source>
</evidence>
<dbReference type="EMBL" id="JABEBT010000010">
    <property type="protein sequence ID" value="KAF7638659.1"/>
    <property type="molecule type" value="Genomic_DNA"/>
</dbReference>
<dbReference type="FunFam" id="2.60.40.60:FF:000058">
    <property type="entry name" value="FAT atypical cadherin 3"/>
    <property type="match status" value="1"/>
</dbReference>
<dbReference type="PROSITE" id="PS00232">
    <property type="entry name" value="CADHERIN_1"/>
    <property type="match status" value="3"/>
</dbReference>
<feature type="domain" description="Cadherin" evidence="15">
    <location>
        <begin position="944"/>
        <end position="1059"/>
    </location>
</feature>
<dbReference type="InterPro" id="IPR002126">
    <property type="entry name" value="Cadherin-like_dom"/>
</dbReference>
<feature type="coiled-coil region" evidence="12">
    <location>
        <begin position="2148"/>
        <end position="2183"/>
    </location>
</feature>
<evidence type="ECO:0000256" key="14">
    <source>
        <dbReference type="SAM" id="Phobius"/>
    </source>
</evidence>
<comment type="subcellular location">
    <subcellularLocation>
        <location evidence="1">Membrane</location>
        <topology evidence="1">Single-pass membrane protein</topology>
    </subcellularLocation>
</comment>
<dbReference type="GO" id="GO:0005509">
    <property type="term" value="F:calcium ion binding"/>
    <property type="evidence" value="ECO:0007669"/>
    <property type="project" value="UniProtKB-UniRule"/>
</dbReference>
<feature type="domain" description="Cadherin" evidence="15">
    <location>
        <begin position="194"/>
        <end position="303"/>
    </location>
</feature>
<keyword evidence="10" id="KW-0325">Glycoprotein</keyword>
<feature type="domain" description="Cadherin" evidence="15">
    <location>
        <begin position="1191"/>
        <end position="1279"/>
    </location>
</feature>
<sequence length="2496" mass="290239">MIKLLINILILIYLINNLIIFEINGRRHRHHHKIRHSRSPFSKNLFKLSSSTPTDFQFTSSFYNLSIYENSIGQKAIALNPSSAQMVGVWVPKGYNQIQFRITEGDNLHRFTINSQRLGNFAFLHLEYKDQMDVLNRELQSEFNLIILATAKRKRGIALEAITKINIHVLDENDNPPMFKKLNYKINLNILPLPINTQIIQLEAFDADEGLNGELYYSLINPSNYFYIEQTTGWLRNFVSLDSIKIPTNITLEVKIEDRASRLQNKEIALNSNSQLSLFNIRNKATIEIQILDENKILKQPKLLFNQIYFQPIIEFPVRVALIEFADKELKNKENINLLISRLNTQFIWNCAWIDRLNLFQFALNICPQFPRDLLGLEEILIVRITVTRLIDTLNGKIGAILWQFEAQIINLKNNNNNKEEEEEGKIKYKILRQQQKLPFELDQFNGQLKLISSLENSLLQKEWNISVIAQLELGNLKKSLKIQSIPIFVKLIFNYLNNNCPQFLEIPLNNLIILQNKHLNFSNENIIWKAKVNNSKIIYKLMNDYFQLFDINPFNGELKIIKEWPNNEKQINIKILAINMEEGIIPFKHQTILNLIILKEEKNIKNLINYSSNDELIKNTCLMENKYSPKFIIPENELIGEIEETAKINTTIGYIKAIDEDEGINGLINYWLINTFNNSIGIDQNNGRVFVNGKIKREIKNEIENNYFDILIEVLVLDMAINKEKQKGIKKQFKIRINSGKNKYYPVFEYYSYRIAIREENQPNIELIQLKALDKDFGDNGKIKYKLIFNQKKELNNYIYINSLNGIIYLNKSLDREYFGEQINFIAMASDFGIPQLKTFTNITLILDDINDQHPEYWFEIIYNIINENNNNKLPFRLDKNSGCLFLNLNENLLNYEIKNEYKFNIKLNDKGTPNLESLNNCLIKINLIKVFNYLKPERPKFSEIALEANILENSPIGTNILRLNAEIDEEIKGKKEINYKIVGGNGFGFFEINSKNGMLKTKKELDFEQKQSFWLTIRAEYINYNNNNKLINYSLFSSTHQHLLIKVINQNDRLPLFSMPFYNTTISENSEENIIILKLEATDADDHLIINKLEKSINNSIKYSIINGDPKQHFIIDEYTGYLLTNKNNILDREIQSKYLLTINACDIGLICSTCLVQINIKDENDNLPLFDLNYLSSLKFQANTLGFLGKIFAIDFDSYGPNSNIKYWLEPSNNENIEMDINGYIFAKIPLKAGTLINFDIFAEDEGNPPLKNNINVKIPVLERANNLNGNRAPFLIKTEKWREINLFGNEPLGSIICIINAKDDDNDYLLDYFLQKIFALKNIKEGAELILIKNIFEFTNNEEIILKFSLSDGLDTIHDKIIIHLNNLNIERNKVFVENNIFIEIFNEMPIGHILYKPKLIINKFNNNLFKYYFYLHTTDDITAFDVFNIDPLNGNIIISKQLPQLINLQQKYNYTEFLILKINRGEENENTPMFIECSSNNNNNLFEILPEGEGNINDLIYIFEAIDPDYGNSGKIKYSLIYEQKMEEEIFYLNETSGELKLIKEWPKQLNKINILIRATDFGKISRSKCQKLLNIHFLNGKLIFTGVYTDKNELNCSIYLNLKENNYLISNIFINLIPSIINNNSILLNYIEEELNKNLINENNLIKKKIKKKKKKKEEEEKEEEFLPSSEIYLDEFLKENNNEKELFFKFPQQIYNITILEGRPLKEKTFLLSLWPIQISLGVQLEFKLIFKEKEKNILKNIFQLNKINGILWLINNELIENILDREKYSKIQFGIKVKGGKNLLSSICLIQIILEDINDNPPIFNEQKYLINVYDDYQIGEQLIQLNATDYDIGINGIIIYEYLNILPSFIKLNKLNGCLIICSLISSEYINKTFNINIYAIDKGLPQLKSNNILIILNIIETKIPIFSAKIYRVEMTEMIKTFPIPLIQLKAEIPERNNTKIGYKIKTIELNNKKEEEEELNNNNIFNLDFNNGLLYLNNNYYLILFNNNNYINLTIEAINLLKLNNSKSGITNVIIYFPSKYLTTTTITTITTTIPTTIISFKYPIFKWNISKNTLGIGTLIGQLELLNNNNNLLLPINYSLLINNKNENKIIININQLNGQVYLITNLLKEKQKIYEYNVLALIKLENGNIESCEGIIQIKIINEEEEEEEKEKEENNNNIKINEIKEKNKLIKENNLLNEKGLITIKQNNNNTKKEVKNKQKLNNNEILNNLNNDWLQQFVNSNRLILLLLPTCLLSLVLISFILFICCRYCLNNQNNQNNQKRKKRKLIGNKGGNGGTITYSGSFTRGNIEFSSQNRKNQQIPDPACNPLVPRKTTANQIIIEQQQQPSSSSSPPPRPPRYRRDNNNGLPTVEVKPIMNKIIQQQQQNNNNKKEINNTQLLLHSFGLPLNKEELINNKEIIKEKEEINNKKSSTFTSNSSSPSSSDYLTMKPVHRAKPFISNNLDNKVCSSSSINSSPPPPPQHKKTFNKLYDCPIEDDEENE</sequence>
<evidence type="ECO:0000256" key="7">
    <source>
        <dbReference type="ARBA" id="ARBA00022989"/>
    </source>
</evidence>
<gene>
    <name evidence="16" type="ORF">Mgra_00001742</name>
</gene>
<dbReference type="Pfam" id="PF00028">
    <property type="entry name" value="Cadherin"/>
    <property type="match status" value="3"/>
</dbReference>
<dbReference type="InterPro" id="IPR015919">
    <property type="entry name" value="Cadherin-like_sf"/>
</dbReference>
<protein>
    <recommendedName>
        <fullName evidence="15">Cadherin domain-containing protein</fullName>
    </recommendedName>
</protein>
<feature type="domain" description="Cadherin" evidence="15">
    <location>
        <begin position="1813"/>
        <end position="1916"/>
    </location>
</feature>
<dbReference type="PANTHER" id="PTHR24028:SF328">
    <property type="entry name" value="CADHERIN-3"/>
    <property type="match status" value="1"/>
</dbReference>
<reference evidence="16" key="1">
    <citation type="journal article" date="2020" name="Ecol. Evol.">
        <title>Genome structure and content of the rice root-knot nematode (Meloidogyne graminicola).</title>
        <authorList>
            <person name="Phan N.T."/>
            <person name="Danchin E.G.J."/>
            <person name="Klopp C."/>
            <person name="Perfus-Barbeoch L."/>
            <person name="Kozlowski D.K."/>
            <person name="Koutsovoulos G.D."/>
            <person name="Lopez-Roques C."/>
            <person name="Bouchez O."/>
            <person name="Zahm M."/>
            <person name="Besnard G."/>
            <person name="Bellafiore S."/>
        </authorList>
    </citation>
    <scope>NUCLEOTIDE SEQUENCE</scope>
    <source>
        <strain evidence="16">VN-18</strain>
    </source>
</reference>
<dbReference type="GO" id="GO:0005886">
    <property type="term" value="C:plasma membrane"/>
    <property type="evidence" value="ECO:0007669"/>
    <property type="project" value="InterPro"/>
</dbReference>
<keyword evidence="4" id="KW-0732">Signal</keyword>
<evidence type="ECO:0000256" key="5">
    <source>
        <dbReference type="ARBA" id="ARBA00022737"/>
    </source>
</evidence>
<comment type="caution">
    <text evidence="16">The sequence shown here is derived from an EMBL/GenBank/DDBJ whole genome shotgun (WGS) entry which is preliminary data.</text>
</comment>
<proteinExistence type="predicted"/>
<evidence type="ECO:0000256" key="2">
    <source>
        <dbReference type="ARBA" id="ARBA00022536"/>
    </source>
</evidence>
<dbReference type="SMART" id="SM00112">
    <property type="entry name" value="CA"/>
    <property type="match status" value="9"/>
</dbReference>
<feature type="region of interest" description="Disordered" evidence="13">
    <location>
        <begin position="2457"/>
        <end position="2496"/>
    </location>
</feature>
<feature type="region of interest" description="Disordered" evidence="13">
    <location>
        <begin position="2423"/>
        <end position="2442"/>
    </location>
</feature>
<feature type="domain" description="Cadherin" evidence="15">
    <location>
        <begin position="750"/>
        <end position="858"/>
    </location>
</feature>
<evidence type="ECO:0000256" key="3">
    <source>
        <dbReference type="ARBA" id="ARBA00022692"/>
    </source>
</evidence>
<dbReference type="InterPro" id="IPR020894">
    <property type="entry name" value="Cadherin_CS"/>
</dbReference>
<feature type="coiled-coil region" evidence="12">
    <location>
        <begin position="1642"/>
        <end position="1671"/>
    </location>
</feature>
<evidence type="ECO:0000256" key="9">
    <source>
        <dbReference type="ARBA" id="ARBA00023157"/>
    </source>
</evidence>
<dbReference type="Gene3D" id="2.60.40.60">
    <property type="entry name" value="Cadherins"/>
    <property type="match status" value="11"/>
</dbReference>
<dbReference type="SUPFAM" id="SSF49313">
    <property type="entry name" value="Cadherin-like"/>
    <property type="match status" value="10"/>
</dbReference>
<feature type="domain" description="Cadherin" evidence="15">
    <location>
        <begin position="59"/>
        <end position="179"/>
    </location>
</feature>
<evidence type="ECO:0000313" key="17">
    <source>
        <dbReference type="Proteomes" id="UP000605970"/>
    </source>
</evidence>
<evidence type="ECO:0000259" key="15">
    <source>
        <dbReference type="PROSITE" id="PS50268"/>
    </source>
</evidence>
<dbReference type="PANTHER" id="PTHR24028">
    <property type="entry name" value="CADHERIN-87A"/>
    <property type="match status" value="1"/>
</dbReference>
<keyword evidence="12" id="KW-0175">Coiled coil</keyword>
<evidence type="ECO:0000256" key="1">
    <source>
        <dbReference type="ARBA" id="ARBA00004167"/>
    </source>
</evidence>
<name>A0A8S9ZZY7_9BILA</name>
<evidence type="ECO:0000256" key="11">
    <source>
        <dbReference type="PROSITE-ProRule" id="PRU00043"/>
    </source>
</evidence>
<evidence type="ECO:0000256" key="12">
    <source>
        <dbReference type="SAM" id="Coils"/>
    </source>
</evidence>
<dbReference type="PROSITE" id="PS50268">
    <property type="entry name" value="CADHERIN_2"/>
    <property type="match status" value="11"/>
</dbReference>
<keyword evidence="8 14" id="KW-0472">Membrane</keyword>
<feature type="domain" description="Cadherin" evidence="15">
    <location>
        <begin position="635"/>
        <end position="749"/>
    </location>
</feature>
<keyword evidence="7 14" id="KW-1133">Transmembrane helix</keyword>
<evidence type="ECO:0000256" key="10">
    <source>
        <dbReference type="ARBA" id="ARBA00023180"/>
    </source>
</evidence>
<keyword evidence="2" id="KW-0245">EGF-like domain</keyword>
<keyword evidence="6 11" id="KW-0106">Calcium</keyword>
<dbReference type="Proteomes" id="UP000605970">
    <property type="component" value="Unassembled WGS sequence"/>
</dbReference>
<dbReference type="GO" id="GO:0007156">
    <property type="term" value="P:homophilic cell adhesion via plasma membrane adhesion molecules"/>
    <property type="evidence" value="ECO:0007669"/>
    <property type="project" value="InterPro"/>
</dbReference>
<keyword evidence="5" id="KW-0677">Repeat</keyword>